<gene>
    <name evidence="2" type="ORF">V5799_022441</name>
</gene>
<sequence length="118" mass="13211">MTPDVPVGNNDSTTTSVRHATTLSVHQNRETSKNGETPVAVAFGKIIVRLTVVFEHSQQTDTCTSSFLFATMRWCKQLFRFRFLNAASVHGDSYESFMNVWCQIVETIVAISFVSFPS</sequence>
<reference evidence="2 3" key="1">
    <citation type="journal article" date="2023" name="Arcadia Sci">
        <title>De novo assembly of a long-read Amblyomma americanum tick genome.</title>
        <authorList>
            <person name="Chou S."/>
            <person name="Poskanzer K.E."/>
            <person name="Rollins M."/>
            <person name="Thuy-Boun P.S."/>
        </authorList>
    </citation>
    <scope>NUCLEOTIDE SEQUENCE [LARGE SCALE GENOMIC DNA]</scope>
    <source>
        <strain evidence="2">F_SG_1</strain>
        <tissue evidence="2">Salivary glands</tissue>
    </source>
</reference>
<evidence type="ECO:0000313" key="2">
    <source>
        <dbReference type="EMBL" id="KAK8787779.1"/>
    </source>
</evidence>
<feature type="compositionally biased region" description="Polar residues" evidence="1">
    <location>
        <begin position="9"/>
        <end position="26"/>
    </location>
</feature>
<proteinExistence type="predicted"/>
<keyword evidence="3" id="KW-1185">Reference proteome</keyword>
<dbReference type="Proteomes" id="UP001321473">
    <property type="component" value="Unassembled WGS sequence"/>
</dbReference>
<accession>A0AAQ4FKH9</accession>
<feature type="region of interest" description="Disordered" evidence="1">
    <location>
        <begin position="1"/>
        <end position="35"/>
    </location>
</feature>
<dbReference type="EMBL" id="JARKHS020001451">
    <property type="protein sequence ID" value="KAK8787779.1"/>
    <property type="molecule type" value="Genomic_DNA"/>
</dbReference>
<evidence type="ECO:0000313" key="3">
    <source>
        <dbReference type="Proteomes" id="UP001321473"/>
    </source>
</evidence>
<organism evidence="2 3">
    <name type="scientific">Amblyomma americanum</name>
    <name type="common">Lone star tick</name>
    <dbReference type="NCBI Taxonomy" id="6943"/>
    <lineage>
        <taxon>Eukaryota</taxon>
        <taxon>Metazoa</taxon>
        <taxon>Ecdysozoa</taxon>
        <taxon>Arthropoda</taxon>
        <taxon>Chelicerata</taxon>
        <taxon>Arachnida</taxon>
        <taxon>Acari</taxon>
        <taxon>Parasitiformes</taxon>
        <taxon>Ixodida</taxon>
        <taxon>Ixodoidea</taxon>
        <taxon>Ixodidae</taxon>
        <taxon>Amblyomminae</taxon>
        <taxon>Amblyomma</taxon>
    </lineage>
</organism>
<name>A0AAQ4FKH9_AMBAM</name>
<comment type="caution">
    <text evidence="2">The sequence shown here is derived from an EMBL/GenBank/DDBJ whole genome shotgun (WGS) entry which is preliminary data.</text>
</comment>
<protein>
    <submittedName>
        <fullName evidence="2">Uncharacterized protein</fullName>
    </submittedName>
</protein>
<dbReference type="AlphaFoldDB" id="A0AAQ4FKH9"/>
<evidence type="ECO:0000256" key="1">
    <source>
        <dbReference type="SAM" id="MobiDB-lite"/>
    </source>
</evidence>